<accession>A0ABX8SK39</accession>
<keyword evidence="2" id="KW-1185">Reference proteome</keyword>
<proteinExistence type="predicted"/>
<dbReference type="EMBL" id="CP079216">
    <property type="protein sequence ID" value="QXT63747.1"/>
    <property type="molecule type" value="Genomic_DNA"/>
</dbReference>
<organism evidence="1 2">
    <name type="scientific">Tessaracoccus palaemonis</name>
    <dbReference type="NCBI Taxonomy" id="2829499"/>
    <lineage>
        <taxon>Bacteria</taxon>
        <taxon>Bacillati</taxon>
        <taxon>Actinomycetota</taxon>
        <taxon>Actinomycetes</taxon>
        <taxon>Propionibacteriales</taxon>
        <taxon>Propionibacteriaceae</taxon>
        <taxon>Tessaracoccus</taxon>
    </lineage>
</organism>
<evidence type="ECO:0000313" key="2">
    <source>
        <dbReference type="Proteomes" id="UP000824504"/>
    </source>
</evidence>
<evidence type="ECO:0000313" key="1">
    <source>
        <dbReference type="EMBL" id="QXT63747.1"/>
    </source>
</evidence>
<dbReference type="RefSeq" id="WP_219083674.1">
    <property type="nucleotide sequence ID" value="NZ_CP079216.1"/>
</dbReference>
<dbReference type="Proteomes" id="UP000824504">
    <property type="component" value="Chromosome"/>
</dbReference>
<name>A0ABX8SK39_9ACTN</name>
<sequence>MSAVNTEKTTEAPAPADEEWFTAEAEAANCRRLFGDRAYGLDGGFVVGR</sequence>
<reference evidence="1 2" key="1">
    <citation type="submission" date="2021-07" db="EMBL/GenBank/DDBJ databases">
        <title>complete genome sequencing of Tessaracoccus sp.J1M15.</title>
        <authorList>
            <person name="Bae J.-W."/>
            <person name="Kim D.-y."/>
        </authorList>
    </citation>
    <scope>NUCLEOTIDE SEQUENCE [LARGE SCALE GENOMIC DNA]</scope>
    <source>
        <strain evidence="1 2">J1M15</strain>
    </source>
</reference>
<gene>
    <name evidence="1" type="ORF">KDB89_04525</name>
</gene>
<protein>
    <submittedName>
        <fullName evidence="1">Uncharacterized protein</fullName>
    </submittedName>
</protein>